<evidence type="ECO:0000313" key="2">
    <source>
        <dbReference type="EMBL" id="TCD29072.1"/>
    </source>
</evidence>
<dbReference type="RefSeq" id="WP_131527060.1">
    <property type="nucleotide sequence ID" value="NZ_SJSO01000002.1"/>
</dbReference>
<evidence type="ECO:0000313" key="3">
    <source>
        <dbReference type="Proteomes" id="UP000293925"/>
    </source>
</evidence>
<dbReference type="EMBL" id="SJSO01000002">
    <property type="protein sequence ID" value="TCD29072.1"/>
    <property type="molecule type" value="Genomic_DNA"/>
</dbReference>
<name>A0A4R0Q099_9SPHI</name>
<dbReference type="AlphaFoldDB" id="A0A4R0Q099"/>
<protein>
    <recommendedName>
        <fullName evidence="1">DUF7668 domain-containing protein</fullName>
    </recommendedName>
</protein>
<organism evidence="2 3">
    <name type="scientific">Pedobacter psychrodurus</name>
    <dbReference type="NCBI Taxonomy" id="2530456"/>
    <lineage>
        <taxon>Bacteria</taxon>
        <taxon>Pseudomonadati</taxon>
        <taxon>Bacteroidota</taxon>
        <taxon>Sphingobacteriia</taxon>
        <taxon>Sphingobacteriales</taxon>
        <taxon>Sphingobacteriaceae</taxon>
        <taxon>Pedobacter</taxon>
    </lineage>
</organism>
<dbReference type="OrthoDB" id="1149888at2"/>
<accession>A0A4R0Q099</accession>
<sequence>MSEILVEKNEEEELPIPHIWRPIFKNIVTAFVNKDYNLSLGVNNVNLVSDETAEQIQEYIEDYGEELIDLPDETWDTSVYIYYGEYWNVIIDLFTKNEGLSDLVLNVEVREKDNNYVVDIYLVYVP</sequence>
<dbReference type="InterPro" id="IPR056085">
    <property type="entry name" value="DUF7668"/>
</dbReference>
<reference evidence="2 3" key="1">
    <citation type="submission" date="2019-02" db="EMBL/GenBank/DDBJ databases">
        <title>Pedobacter sp. RP-3-21 sp. nov., isolated from Arctic soil.</title>
        <authorList>
            <person name="Dahal R.H."/>
        </authorList>
    </citation>
    <scope>NUCLEOTIDE SEQUENCE [LARGE SCALE GENOMIC DNA]</scope>
    <source>
        <strain evidence="2 3">RP-3-21</strain>
    </source>
</reference>
<comment type="caution">
    <text evidence="2">The sequence shown here is derived from an EMBL/GenBank/DDBJ whole genome shotgun (WGS) entry which is preliminary data.</text>
</comment>
<keyword evidence="3" id="KW-1185">Reference proteome</keyword>
<gene>
    <name evidence="2" type="ORF">EZ456_02620</name>
</gene>
<feature type="domain" description="DUF7668" evidence="1">
    <location>
        <begin position="28"/>
        <end position="126"/>
    </location>
</feature>
<evidence type="ECO:0000259" key="1">
    <source>
        <dbReference type="Pfam" id="PF24705"/>
    </source>
</evidence>
<dbReference type="Pfam" id="PF24705">
    <property type="entry name" value="DUF7668"/>
    <property type="match status" value="1"/>
</dbReference>
<proteinExistence type="predicted"/>
<dbReference type="Proteomes" id="UP000293925">
    <property type="component" value="Unassembled WGS sequence"/>
</dbReference>